<gene>
    <name evidence="1" type="ORF">NSCI0253_LOCUS29555</name>
</gene>
<accession>A0A7S1AIG3</accession>
<dbReference type="EMBL" id="HBFQ01041792">
    <property type="protein sequence ID" value="CAD8855203.1"/>
    <property type="molecule type" value="Transcribed_RNA"/>
</dbReference>
<sequence>MEKDRRDMVNLDSFLRHMENEEMKVQLSLIGLHFCDGVALFRYLDVYHNDYLTIDQFVMGCLRLKGEAILIDMDVEIKQTREVVRDIEEMLIEILKIPRVAERGGAASPASSDEALFS</sequence>
<protein>
    <submittedName>
        <fullName evidence="1">Uncharacterized protein</fullName>
    </submittedName>
</protein>
<name>A0A7S1AIG3_NOCSC</name>
<dbReference type="AlphaFoldDB" id="A0A7S1AIG3"/>
<reference evidence="1" key="1">
    <citation type="submission" date="2021-01" db="EMBL/GenBank/DDBJ databases">
        <authorList>
            <person name="Corre E."/>
            <person name="Pelletier E."/>
            <person name="Niang G."/>
            <person name="Scheremetjew M."/>
            <person name="Finn R."/>
            <person name="Kale V."/>
            <person name="Holt S."/>
            <person name="Cochrane G."/>
            <person name="Meng A."/>
            <person name="Brown T."/>
            <person name="Cohen L."/>
        </authorList>
    </citation>
    <scope>NUCLEOTIDE SEQUENCE</scope>
</reference>
<evidence type="ECO:0000313" key="1">
    <source>
        <dbReference type="EMBL" id="CAD8855203.1"/>
    </source>
</evidence>
<proteinExistence type="predicted"/>
<organism evidence="1">
    <name type="scientific">Noctiluca scintillans</name>
    <name type="common">Sea sparkle</name>
    <name type="synonym">Red tide dinoflagellate</name>
    <dbReference type="NCBI Taxonomy" id="2966"/>
    <lineage>
        <taxon>Eukaryota</taxon>
        <taxon>Sar</taxon>
        <taxon>Alveolata</taxon>
        <taxon>Dinophyceae</taxon>
        <taxon>Noctilucales</taxon>
        <taxon>Noctilucaceae</taxon>
        <taxon>Noctiluca</taxon>
    </lineage>
</organism>